<dbReference type="Gramene" id="LPERR02G21990.1">
    <property type="protein sequence ID" value="LPERR02G21990.1"/>
    <property type="gene ID" value="LPERR02G21990"/>
</dbReference>
<keyword evidence="1" id="KW-1133">Transmembrane helix</keyword>
<name>A0A0D9VJ84_9ORYZ</name>
<dbReference type="EnsemblPlants" id="LPERR02G21990.1">
    <property type="protein sequence ID" value="LPERR02G21990.1"/>
    <property type="gene ID" value="LPERR02G21990"/>
</dbReference>
<sequence length="194" mass="21785">MHTERDDQSDPVQPIDRAEIQTAIRSILNLEIWNSQSDRGSESGVSVGASCKARDILGQTIFISPGNAFHVVPTGWALYLNLFMGQSRPWASASQRQKAHEELDLAKLPASPGSFQDFFRIIAPLEKSLKDVLLITLAALGWSLWLVLFRTMALLQKWAMLQKDEVKTRLQTFCAEWMAMTRSLNQIGCLPVEI</sequence>
<reference evidence="2 3" key="1">
    <citation type="submission" date="2012-08" db="EMBL/GenBank/DDBJ databases">
        <title>Oryza genome evolution.</title>
        <authorList>
            <person name="Wing R.A."/>
        </authorList>
    </citation>
    <scope>NUCLEOTIDE SEQUENCE</scope>
</reference>
<evidence type="ECO:0000313" key="2">
    <source>
        <dbReference type="EnsemblPlants" id="LPERR02G21990.1"/>
    </source>
</evidence>
<evidence type="ECO:0000256" key="1">
    <source>
        <dbReference type="SAM" id="Phobius"/>
    </source>
</evidence>
<proteinExistence type="predicted"/>
<dbReference type="HOGENOM" id="CLU_1404294_0_0_1"/>
<dbReference type="Proteomes" id="UP000032180">
    <property type="component" value="Chromosome 2"/>
</dbReference>
<accession>A0A0D9VJ84</accession>
<feature type="transmembrane region" description="Helical" evidence="1">
    <location>
        <begin position="132"/>
        <end position="153"/>
    </location>
</feature>
<evidence type="ECO:0000313" key="3">
    <source>
        <dbReference type="Proteomes" id="UP000032180"/>
    </source>
</evidence>
<organism evidence="2 3">
    <name type="scientific">Leersia perrieri</name>
    <dbReference type="NCBI Taxonomy" id="77586"/>
    <lineage>
        <taxon>Eukaryota</taxon>
        <taxon>Viridiplantae</taxon>
        <taxon>Streptophyta</taxon>
        <taxon>Embryophyta</taxon>
        <taxon>Tracheophyta</taxon>
        <taxon>Spermatophyta</taxon>
        <taxon>Magnoliopsida</taxon>
        <taxon>Liliopsida</taxon>
        <taxon>Poales</taxon>
        <taxon>Poaceae</taxon>
        <taxon>BOP clade</taxon>
        <taxon>Oryzoideae</taxon>
        <taxon>Oryzeae</taxon>
        <taxon>Oryzinae</taxon>
        <taxon>Leersia</taxon>
    </lineage>
</organism>
<keyword evidence="1" id="KW-0812">Transmembrane</keyword>
<dbReference type="AlphaFoldDB" id="A0A0D9VJ84"/>
<keyword evidence="3" id="KW-1185">Reference proteome</keyword>
<protein>
    <submittedName>
        <fullName evidence="2">Uncharacterized protein</fullName>
    </submittedName>
</protein>
<reference evidence="2" key="3">
    <citation type="submission" date="2015-04" db="UniProtKB">
        <authorList>
            <consortium name="EnsemblPlants"/>
        </authorList>
    </citation>
    <scope>IDENTIFICATION</scope>
</reference>
<keyword evidence="1" id="KW-0472">Membrane</keyword>
<reference evidence="3" key="2">
    <citation type="submission" date="2013-12" db="EMBL/GenBank/DDBJ databases">
        <authorList>
            <person name="Yu Y."/>
            <person name="Lee S."/>
            <person name="de Baynast K."/>
            <person name="Wissotski M."/>
            <person name="Liu L."/>
            <person name="Talag J."/>
            <person name="Goicoechea J."/>
            <person name="Angelova A."/>
            <person name="Jetty R."/>
            <person name="Kudrna D."/>
            <person name="Golser W."/>
            <person name="Rivera L."/>
            <person name="Zhang J."/>
            <person name="Wing R."/>
        </authorList>
    </citation>
    <scope>NUCLEOTIDE SEQUENCE</scope>
</reference>